<evidence type="ECO:0000313" key="2">
    <source>
        <dbReference type="EMBL" id="EAR82049.1"/>
    </source>
</evidence>
<name>Q229S6_TETTS</name>
<dbReference type="EMBL" id="GG662532">
    <property type="protein sequence ID" value="EAR82049.1"/>
    <property type="molecule type" value="Genomic_DNA"/>
</dbReference>
<keyword evidence="3" id="KW-1185">Reference proteome</keyword>
<dbReference type="GeneID" id="7843187"/>
<feature type="chain" id="PRO_5004200746" evidence="1">
    <location>
        <begin position="25"/>
        <end position="111"/>
    </location>
</feature>
<proteinExistence type="predicted"/>
<organism evidence="2 3">
    <name type="scientific">Tetrahymena thermophila (strain SB210)</name>
    <dbReference type="NCBI Taxonomy" id="312017"/>
    <lineage>
        <taxon>Eukaryota</taxon>
        <taxon>Sar</taxon>
        <taxon>Alveolata</taxon>
        <taxon>Ciliophora</taxon>
        <taxon>Intramacronucleata</taxon>
        <taxon>Oligohymenophorea</taxon>
        <taxon>Hymenostomatida</taxon>
        <taxon>Tetrahymenina</taxon>
        <taxon>Tetrahymenidae</taxon>
        <taxon>Tetrahymena</taxon>
    </lineage>
</organism>
<evidence type="ECO:0000313" key="3">
    <source>
        <dbReference type="Proteomes" id="UP000009168"/>
    </source>
</evidence>
<keyword evidence="2" id="KW-0812">Transmembrane</keyword>
<keyword evidence="2" id="KW-0472">Membrane</keyword>
<dbReference type="Proteomes" id="UP000009168">
    <property type="component" value="Unassembled WGS sequence"/>
</dbReference>
<evidence type="ECO:0000256" key="1">
    <source>
        <dbReference type="SAM" id="SignalP"/>
    </source>
</evidence>
<dbReference type="HOGENOM" id="CLU_2163472_0_0_1"/>
<accession>Q229S6</accession>
<dbReference type="InParanoid" id="Q229S6"/>
<dbReference type="KEGG" id="tet:TTHERM_01338530"/>
<dbReference type="AlphaFoldDB" id="Q229S6"/>
<dbReference type="RefSeq" id="XP_001029712.1">
    <property type="nucleotide sequence ID" value="XM_001029712.1"/>
</dbReference>
<protein>
    <submittedName>
        <fullName evidence="2">Transmembrane protein, putative</fullName>
    </submittedName>
</protein>
<sequence>MKARFILISLISLLSIASLYLISSNPANQYQNLQKTPKCFSFDGQLIPDPPTFEHPEVEVGFFAQNRCSQSMRFKFISSKVQEETVCLKQYEDDLIHMFFDNNVSVVEERC</sequence>
<reference evidence="3" key="1">
    <citation type="journal article" date="2006" name="PLoS Biol.">
        <title>Macronuclear genome sequence of the ciliate Tetrahymena thermophila, a model eukaryote.</title>
        <authorList>
            <person name="Eisen J.A."/>
            <person name="Coyne R.S."/>
            <person name="Wu M."/>
            <person name="Wu D."/>
            <person name="Thiagarajan M."/>
            <person name="Wortman J.R."/>
            <person name="Badger J.H."/>
            <person name="Ren Q."/>
            <person name="Amedeo P."/>
            <person name="Jones K.M."/>
            <person name="Tallon L.J."/>
            <person name="Delcher A.L."/>
            <person name="Salzberg S.L."/>
            <person name="Silva J.C."/>
            <person name="Haas B.J."/>
            <person name="Majoros W.H."/>
            <person name="Farzad M."/>
            <person name="Carlton J.M."/>
            <person name="Smith R.K. Jr."/>
            <person name="Garg J."/>
            <person name="Pearlman R.E."/>
            <person name="Karrer K.M."/>
            <person name="Sun L."/>
            <person name="Manning G."/>
            <person name="Elde N.C."/>
            <person name="Turkewitz A.P."/>
            <person name="Asai D.J."/>
            <person name="Wilkes D.E."/>
            <person name="Wang Y."/>
            <person name="Cai H."/>
            <person name="Collins K."/>
            <person name="Stewart B.A."/>
            <person name="Lee S.R."/>
            <person name="Wilamowska K."/>
            <person name="Weinberg Z."/>
            <person name="Ruzzo W.L."/>
            <person name="Wloga D."/>
            <person name="Gaertig J."/>
            <person name="Frankel J."/>
            <person name="Tsao C.-C."/>
            <person name="Gorovsky M.A."/>
            <person name="Keeling P.J."/>
            <person name="Waller R.F."/>
            <person name="Patron N.J."/>
            <person name="Cherry J.M."/>
            <person name="Stover N.A."/>
            <person name="Krieger C.J."/>
            <person name="del Toro C."/>
            <person name="Ryder H.F."/>
            <person name="Williamson S.C."/>
            <person name="Barbeau R.A."/>
            <person name="Hamilton E.P."/>
            <person name="Orias E."/>
        </authorList>
    </citation>
    <scope>NUCLEOTIDE SEQUENCE [LARGE SCALE GENOMIC DNA]</scope>
    <source>
        <strain evidence="3">SB210</strain>
    </source>
</reference>
<feature type="signal peptide" evidence="1">
    <location>
        <begin position="1"/>
        <end position="24"/>
    </location>
</feature>
<keyword evidence="1" id="KW-0732">Signal</keyword>
<gene>
    <name evidence="2" type="ORF">TTHERM_01338530</name>
</gene>